<evidence type="ECO:0000313" key="1">
    <source>
        <dbReference type="EMBL" id="DAF63671.1"/>
    </source>
</evidence>
<accession>A0A8S5TKZ6</accession>
<reference evidence="1" key="1">
    <citation type="journal article" date="2021" name="Proc. Natl. Acad. Sci. U.S.A.">
        <title>A Catalog of Tens of Thousands of Viruses from Human Metagenomes Reveals Hidden Associations with Chronic Diseases.</title>
        <authorList>
            <person name="Tisza M.J."/>
            <person name="Buck C.B."/>
        </authorList>
    </citation>
    <scope>NUCLEOTIDE SEQUENCE</scope>
    <source>
        <strain evidence="1">Ctz6O13</strain>
    </source>
</reference>
<dbReference type="EMBL" id="BK032843">
    <property type="protein sequence ID" value="DAF63671.1"/>
    <property type="molecule type" value="Genomic_DNA"/>
</dbReference>
<organism evidence="1">
    <name type="scientific">Podoviridae sp. ctz6O13</name>
    <dbReference type="NCBI Taxonomy" id="2827757"/>
    <lineage>
        <taxon>Viruses</taxon>
        <taxon>Duplodnaviria</taxon>
        <taxon>Heunggongvirae</taxon>
        <taxon>Uroviricota</taxon>
        <taxon>Caudoviricetes</taxon>
    </lineage>
</organism>
<name>A0A8S5TKZ6_9CAUD</name>
<protein>
    <submittedName>
        <fullName evidence="1">Uncharacterized protein</fullName>
    </submittedName>
</protein>
<sequence>MSKSHKNTAWGIHLACIDLPFLANKVLRGVH</sequence>
<proteinExistence type="predicted"/>